<reference evidence="7" key="1">
    <citation type="submission" date="2015-01" db="EMBL/GenBank/DDBJ databases">
        <authorList>
            <person name="Durling Mikael"/>
        </authorList>
    </citation>
    <scope>NUCLEOTIDE SEQUENCE</scope>
</reference>
<dbReference type="PANTHER" id="PTHR48261:SF2">
    <property type="entry name" value="ACETYLGLUCOSAMINYLTRANSFERASE"/>
    <property type="match status" value="1"/>
</dbReference>
<organism evidence="7">
    <name type="scientific">Bionectria ochroleuca</name>
    <name type="common">Gliocladium roseum</name>
    <dbReference type="NCBI Taxonomy" id="29856"/>
    <lineage>
        <taxon>Eukaryota</taxon>
        <taxon>Fungi</taxon>
        <taxon>Dikarya</taxon>
        <taxon>Ascomycota</taxon>
        <taxon>Pezizomycotina</taxon>
        <taxon>Sordariomycetes</taxon>
        <taxon>Hypocreomycetidae</taxon>
        <taxon>Hypocreales</taxon>
        <taxon>Bionectriaceae</taxon>
        <taxon>Clonostachys</taxon>
    </lineage>
</organism>
<sequence length="330" mass="37883">MVFSLLVRKATAACITMLLVAFLTLTLSRAGAYTYLRPAQPKPVLALLESPPSYKVTACPEQWSNISPEVWNTAKTHTDNLLEDKFTIVLQTYQRPHILDTTLRRLLENYVPSLLELHIVWNDDETPVPEDFSSQHGVRVIYHQAAKNSMNEKFRPNPEYRTKAVLLHDDDVYYHSEDMEFAFQTWREYQDRMVGAFARSHFIQDGHWAIDFAQGAYSIVMTGLVFVHVAFLEYWWSETPMMIQIRDYVDAQMNCDDIAMNFLVSAITCQPPLQVTGVKPPVNEAPPVGISTTPEFPKKRVECMNDLPQFFGGMPLINTTWAITRGQFPW</sequence>
<keyword evidence="4" id="KW-1015">Disulfide bond</keyword>
<keyword evidence="3 5" id="KW-0472">Membrane</keyword>
<evidence type="ECO:0000256" key="3">
    <source>
        <dbReference type="ARBA" id="ARBA00023136"/>
    </source>
</evidence>
<dbReference type="EMBL" id="CDPU01000051">
    <property type="protein sequence ID" value="CEO55398.1"/>
    <property type="molecule type" value="Genomic_DNA"/>
</dbReference>
<dbReference type="Gene3D" id="3.90.550.10">
    <property type="entry name" value="Spore Coat Polysaccharide Biosynthesis Protein SpsA, Chain A"/>
    <property type="match status" value="1"/>
</dbReference>
<dbReference type="GO" id="GO:0016757">
    <property type="term" value="F:glycosyltransferase activity"/>
    <property type="evidence" value="ECO:0007669"/>
    <property type="project" value="InterPro"/>
</dbReference>
<dbReference type="AlphaFoldDB" id="A0A0B7KCW8"/>
<comment type="subcellular location">
    <subcellularLocation>
        <location evidence="1">Membrane</location>
    </subcellularLocation>
</comment>
<accession>A0A0B7KCW8</accession>
<dbReference type="InterPro" id="IPR015338">
    <property type="entry name" value="GT64_dom"/>
</dbReference>
<protein>
    <recommendedName>
        <fullName evidence="6">Glycosyl transferase 64 domain-containing protein</fullName>
    </recommendedName>
</protein>
<evidence type="ECO:0000256" key="4">
    <source>
        <dbReference type="ARBA" id="ARBA00023157"/>
    </source>
</evidence>
<evidence type="ECO:0000256" key="1">
    <source>
        <dbReference type="ARBA" id="ARBA00004370"/>
    </source>
</evidence>
<proteinExistence type="predicted"/>
<feature type="domain" description="Glycosyl transferase 64" evidence="6">
    <location>
        <begin position="86"/>
        <end position="325"/>
    </location>
</feature>
<evidence type="ECO:0000259" key="6">
    <source>
        <dbReference type="Pfam" id="PF09258"/>
    </source>
</evidence>
<name>A0A0B7KCW8_BIOOC</name>
<keyword evidence="2" id="KW-0808">Transferase</keyword>
<evidence type="ECO:0000313" key="7">
    <source>
        <dbReference type="EMBL" id="CEO55398.1"/>
    </source>
</evidence>
<dbReference type="InterPro" id="IPR029044">
    <property type="entry name" value="Nucleotide-diphossugar_trans"/>
</dbReference>
<dbReference type="InterPro" id="IPR004263">
    <property type="entry name" value="Exostosin"/>
</dbReference>
<dbReference type="SUPFAM" id="SSF53448">
    <property type="entry name" value="Nucleotide-diphospho-sugar transferases"/>
    <property type="match status" value="1"/>
</dbReference>
<dbReference type="Pfam" id="PF09258">
    <property type="entry name" value="Glyco_transf_64"/>
    <property type="match status" value="1"/>
</dbReference>
<dbReference type="GO" id="GO:0016020">
    <property type="term" value="C:membrane"/>
    <property type="evidence" value="ECO:0007669"/>
    <property type="project" value="UniProtKB-SubCell"/>
</dbReference>
<feature type="transmembrane region" description="Helical" evidence="5">
    <location>
        <begin position="216"/>
        <end position="236"/>
    </location>
</feature>
<keyword evidence="5" id="KW-1133">Transmembrane helix</keyword>
<gene>
    <name evidence="7" type="ORF">BN869_000011456_1</name>
</gene>
<keyword evidence="5" id="KW-0812">Transmembrane</keyword>
<evidence type="ECO:0000256" key="2">
    <source>
        <dbReference type="ARBA" id="ARBA00022679"/>
    </source>
</evidence>
<evidence type="ECO:0000256" key="5">
    <source>
        <dbReference type="SAM" id="Phobius"/>
    </source>
</evidence>
<dbReference type="PANTHER" id="PTHR48261">
    <property type="entry name" value="ACETYLGLUCOSAMINYLTRANSFERASE"/>
    <property type="match status" value="1"/>
</dbReference>